<organism evidence="12 13">
    <name type="scientific">Allosphingosinicella indica</name>
    <dbReference type="NCBI Taxonomy" id="941907"/>
    <lineage>
        <taxon>Bacteria</taxon>
        <taxon>Pseudomonadati</taxon>
        <taxon>Pseudomonadota</taxon>
        <taxon>Alphaproteobacteria</taxon>
        <taxon>Sphingomonadales</taxon>
        <taxon>Sphingomonadaceae</taxon>
        <taxon>Allosphingosinicella</taxon>
    </lineage>
</organism>
<feature type="domain" description="POTRA" evidence="11">
    <location>
        <begin position="89"/>
        <end position="157"/>
    </location>
</feature>
<dbReference type="GO" id="GO:0043093">
    <property type="term" value="P:FtsZ-dependent cytokinesis"/>
    <property type="evidence" value="ECO:0007669"/>
    <property type="project" value="UniProtKB-UniRule"/>
</dbReference>
<keyword evidence="3 9" id="KW-0997">Cell inner membrane</keyword>
<dbReference type="EMBL" id="LT840185">
    <property type="protein sequence ID" value="SMF61662.1"/>
    <property type="molecule type" value="Genomic_DNA"/>
</dbReference>
<dbReference type="InterPro" id="IPR045335">
    <property type="entry name" value="FtsQ_C_sf"/>
</dbReference>
<reference evidence="13" key="1">
    <citation type="submission" date="2017-04" db="EMBL/GenBank/DDBJ databases">
        <authorList>
            <person name="Varghese N."/>
            <person name="Submissions S."/>
        </authorList>
    </citation>
    <scope>NUCLEOTIDE SEQUENCE [LARGE SCALE GENOMIC DNA]</scope>
    <source>
        <strain evidence="13">Dd16</strain>
    </source>
</reference>
<keyword evidence="13" id="KW-1185">Reference proteome</keyword>
<dbReference type="PANTHER" id="PTHR35851">
    <property type="entry name" value="CELL DIVISION PROTEIN FTSQ"/>
    <property type="match status" value="1"/>
</dbReference>
<feature type="region of interest" description="Disordered" evidence="10">
    <location>
        <begin position="292"/>
        <end position="314"/>
    </location>
</feature>
<dbReference type="InterPro" id="IPR034746">
    <property type="entry name" value="POTRA"/>
</dbReference>
<evidence type="ECO:0000256" key="6">
    <source>
        <dbReference type="ARBA" id="ARBA00022989"/>
    </source>
</evidence>
<keyword evidence="8 9" id="KW-0131">Cell cycle</keyword>
<dbReference type="GO" id="GO:0005886">
    <property type="term" value="C:plasma membrane"/>
    <property type="evidence" value="ECO:0007669"/>
    <property type="project" value="UniProtKB-SubCell"/>
</dbReference>
<dbReference type="Pfam" id="PF08478">
    <property type="entry name" value="POTRA_1"/>
    <property type="match status" value="1"/>
</dbReference>
<name>A0A1X7FZY5_9SPHN</name>
<dbReference type="Gene3D" id="3.40.50.11690">
    <property type="entry name" value="Cell division protein FtsQ/DivIB"/>
    <property type="match status" value="1"/>
</dbReference>
<dbReference type="RefSeq" id="WP_085217498.1">
    <property type="nucleotide sequence ID" value="NZ_LT840185.1"/>
</dbReference>
<comment type="function">
    <text evidence="9">Essential cell division protein.</text>
</comment>
<comment type="similarity">
    <text evidence="9">Belongs to the FtsQ/DivIB family. FtsQ subfamily.</text>
</comment>
<dbReference type="Pfam" id="PF03799">
    <property type="entry name" value="FtsQ_DivIB_C"/>
    <property type="match status" value="1"/>
</dbReference>
<evidence type="ECO:0000256" key="2">
    <source>
        <dbReference type="ARBA" id="ARBA00022475"/>
    </source>
</evidence>
<evidence type="ECO:0000256" key="4">
    <source>
        <dbReference type="ARBA" id="ARBA00022618"/>
    </source>
</evidence>
<evidence type="ECO:0000256" key="9">
    <source>
        <dbReference type="HAMAP-Rule" id="MF_00911"/>
    </source>
</evidence>
<dbReference type="AlphaFoldDB" id="A0A1X7FZY5"/>
<comment type="subcellular location">
    <subcellularLocation>
        <location evidence="9">Cell inner membrane</location>
        <topology evidence="9">Single-pass type II membrane protein</topology>
    </subcellularLocation>
    <subcellularLocation>
        <location evidence="1">Membrane</location>
    </subcellularLocation>
    <text evidence="9">Localizes to the division septum.</text>
</comment>
<dbReference type="Gene3D" id="3.10.20.310">
    <property type="entry name" value="membrane protein fhac"/>
    <property type="match status" value="1"/>
</dbReference>
<dbReference type="Proteomes" id="UP000192934">
    <property type="component" value="Chromosome I"/>
</dbReference>
<accession>A0A1X7FZY5</accession>
<dbReference type="InterPro" id="IPR013685">
    <property type="entry name" value="POTRA_FtsQ_type"/>
</dbReference>
<evidence type="ECO:0000256" key="10">
    <source>
        <dbReference type="SAM" id="MobiDB-lite"/>
    </source>
</evidence>
<keyword evidence="5 9" id="KW-0812">Transmembrane</keyword>
<keyword evidence="6 9" id="KW-1133">Transmembrane helix</keyword>
<dbReference type="PANTHER" id="PTHR35851:SF1">
    <property type="entry name" value="CELL DIVISION PROTEIN FTSQ"/>
    <property type="match status" value="1"/>
</dbReference>
<feature type="compositionally biased region" description="Basic residues" evidence="10">
    <location>
        <begin position="13"/>
        <end position="32"/>
    </location>
</feature>
<evidence type="ECO:0000256" key="7">
    <source>
        <dbReference type="ARBA" id="ARBA00023136"/>
    </source>
</evidence>
<dbReference type="OrthoDB" id="9783091at2"/>
<sequence length="314" mass="34130">MSARIARGNQGKAKARTRQPARKGGGGRRPAKKQGFVDGVVTSPESYRAALWWLAILAVLAIGLAVAFAMRVPQTVGTALGESIGDAGFTVKRVEIKGLERMERLPVYSVALDQDSMALPLVDLDGTRARLLKFGWIEEARVSRRWPDTLVVDVVERQPAAIWQHNQHLSLVDRAGVVLEEVKLDKMPDLPLVIGPAANLQADALTRLIGAAPQLKPMLEGATWVGGRRWDLRFQSGETLALPEGQERAAKALVHFARMDQMAQLLGRGLVRFDMRVPGKMIVRVTDQPGSTVPVLEAPVPTGDGAPVDPRTTI</sequence>
<feature type="region of interest" description="Disordered" evidence="10">
    <location>
        <begin position="1"/>
        <end position="35"/>
    </location>
</feature>
<keyword evidence="7 9" id="KW-0472">Membrane</keyword>
<evidence type="ECO:0000313" key="13">
    <source>
        <dbReference type="Proteomes" id="UP000192934"/>
    </source>
</evidence>
<dbReference type="STRING" id="941907.SAMN06295910_0654"/>
<evidence type="ECO:0000313" key="12">
    <source>
        <dbReference type="EMBL" id="SMF61662.1"/>
    </source>
</evidence>
<dbReference type="InterPro" id="IPR026579">
    <property type="entry name" value="FtsQ"/>
</dbReference>
<dbReference type="PROSITE" id="PS51779">
    <property type="entry name" value="POTRA"/>
    <property type="match status" value="1"/>
</dbReference>
<evidence type="ECO:0000259" key="11">
    <source>
        <dbReference type="PROSITE" id="PS51779"/>
    </source>
</evidence>
<dbReference type="GO" id="GO:0032153">
    <property type="term" value="C:cell division site"/>
    <property type="evidence" value="ECO:0007669"/>
    <property type="project" value="UniProtKB-UniRule"/>
</dbReference>
<proteinExistence type="inferred from homology"/>
<protein>
    <recommendedName>
        <fullName evidence="9">Cell division protein FtsQ</fullName>
    </recommendedName>
</protein>
<feature type="transmembrane region" description="Helical" evidence="9">
    <location>
        <begin position="50"/>
        <end position="70"/>
    </location>
</feature>
<evidence type="ECO:0000256" key="3">
    <source>
        <dbReference type="ARBA" id="ARBA00022519"/>
    </source>
</evidence>
<keyword evidence="4 9" id="KW-0132">Cell division</keyword>
<evidence type="ECO:0000256" key="1">
    <source>
        <dbReference type="ARBA" id="ARBA00004370"/>
    </source>
</evidence>
<keyword evidence="2 9" id="KW-1003">Cell membrane</keyword>
<evidence type="ECO:0000256" key="8">
    <source>
        <dbReference type="ARBA" id="ARBA00023306"/>
    </source>
</evidence>
<gene>
    <name evidence="9" type="primary">ftsQ</name>
    <name evidence="12" type="ORF">SAMN06295910_0654</name>
</gene>
<evidence type="ECO:0000256" key="5">
    <source>
        <dbReference type="ARBA" id="ARBA00022692"/>
    </source>
</evidence>
<dbReference type="InterPro" id="IPR005548">
    <property type="entry name" value="Cell_div_FtsQ/DivIB_C"/>
</dbReference>
<dbReference type="HAMAP" id="MF_00911">
    <property type="entry name" value="FtsQ_subfam"/>
    <property type="match status" value="1"/>
</dbReference>
<dbReference type="GO" id="GO:0090529">
    <property type="term" value="P:cell septum assembly"/>
    <property type="evidence" value="ECO:0007669"/>
    <property type="project" value="InterPro"/>
</dbReference>